<keyword evidence="3" id="KW-1185">Reference proteome</keyword>
<dbReference type="InterPro" id="IPR009072">
    <property type="entry name" value="Histone-fold"/>
</dbReference>
<feature type="compositionally biased region" description="Polar residues" evidence="1">
    <location>
        <begin position="262"/>
        <end position="287"/>
    </location>
</feature>
<feature type="region of interest" description="Disordered" evidence="1">
    <location>
        <begin position="230"/>
        <end position="332"/>
    </location>
</feature>
<feature type="compositionally biased region" description="Polar residues" evidence="1">
    <location>
        <begin position="882"/>
        <end position="891"/>
    </location>
</feature>
<accession>A0A401GD64</accession>
<comment type="caution">
    <text evidence="2">The sequence shown here is derived from an EMBL/GenBank/DDBJ whole genome shotgun (WGS) entry which is preliminary data.</text>
</comment>
<evidence type="ECO:0000313" key="2">
    <source>
        <dbReference type="EMBL" id="GBE80107.1"/>
    </source>
</evidence>
<dbReference type="Gene3D" id="1.10.20.10">
    <property type="entry name" value="Histone, subunit A"/>
    <property type="match status" value="1"/>
</dbReference>
<dbReference type="STRING" id="139825.A0A401GD64"/>
<reference evidence="2 3" key="1">
    <citation type="journal article" date="2018" name="Sci. Rep.">
        <title>Genome sequence of the cauliflower mushroom Sparassis crispa (Hanabiratake) and its association with beneficial usage.</title>
        <authorList>
            <person name="Kiyama R."/>
            <person name="Furutani Y."/>
            <person name="Kawaguchi K."/>
            <person name="Nakanishi T."/>
        </authorList>
    </citation>
    <scope>NUCLEOTIDE SEQUENCE [LARGE SCALE GENOMIC DNA]</scope>
</reference>
<dbReference type="Proteomes" id="UP000287166">
    <property type="component" value="Unassembled WGS sequence"/>
</dbReference>
<dbReference type="OrthoDB" id="5382203at2759"/>
<dbReference type="GO" id="GO:0046982">
    <property type="term" value="F:protein heterodimerization activity"/>
    <property type="evidence" value="ECO:0007669"/>
    <property type="project" value="InterPro"/>
</dbReference>
<feature type="compositionally biased region" description="Low complexity" evidence="1">
    <location>
        <begin position="724"/>
        <end position="736"/>
    </location>
</feature>
<feature type="compositionally biased region" description="Basic and acidic residues" evidence="1">
    <location>
        <begin position="361"/>
        <end position="387"/>
    </location>
</feature>
<proteinExistence type="predicted"/>
<feature type="region of interest" description="Disordered" evidence="1">
    <location>
        <begin position="529"/>
        <end position="563"/>
    </location>
</feature>
<dbReference type="RefSeq" id="XP_027611020.1">
    <property type="nucleotide sequence ID" value="XM_027755219.1"/>
</dbReference>
<sequence length="1022" mass="109633">MTVAGSESLRPGPAYISSRSADAILSDVRPIKLNAEALQSINVLLDELLYNILSAARSISTDRLKGALSKVLPTNLGKEALLEAEVELKAYWERSTAPPASARGEAETEFNLQWAFELLRLKCEAYSTMNDSDEDADAEKRLNAKMGTNNSSAPPKASLLAPAALYLTAILESTCEHLLSNVSRVAARDSSRTTAILQDVFIALCEDDSMYGMFKTMKVYDQIEVLSKAQKPRRSKSFSRSNEKVTLRSQTSSPFTEIASLRESSSTGRVRMSSESMKSGATTTVEGRTSLEKGRAMKKLMSHSRSSSEKEVEARAQSESGRSRASTEFEDDSDLLNEFDELMRSGATVKVSLTPDRLKSMEVYNKERAQRASRRGQREQSTDKETENTSPMPSPASPESKRGPHSLAGRPHLRHVDSIIEDEEEPARPNIPPTSYHTGAPLRVRQGSLSSTGASGTVHSTSANGRNRSISISNIPHPRYDDSLSRRTGSPVASAPPQRDMRKVDVFKSLPGQPQRTRRVMGNRESIDLEDVMAGSDNDTVGVVPQAATKPTSPRPKAKDPYVSQSARDLIDFLDEGPPEEPKFPHAISANASVISFESSKSKAGRFSRMMSKLTIGGSTEKLSGRYESQGMPRLPRTLGRKPSKSAMPPPPAYMQQSLSLSPKRSLPNVIVATPPRPPPPPSPMLSTAPSIVVPSVKVPSTLVLPIAAPSPVSSSPAVPSPVAASPMISSSASSSQTSIQEAGVSPVALSPRRSTMRKAVPTYDERTEIQPTLPVSPPSADESTQTLAQIANGQANGHVESTSVRHAEGGRDGTLAMAPVRKISSKRPLGLLNGHNRSPAAEQEEDNALRTSVLRSASENSPRNTQAPPTPVATDIPQDSAVVSQKSSPSISTAEVDDFRRLLSSATSVDECRLLVDMFFARNGFPFTSASRAAVSSSVGLPSDGAYTQLASAADLESSLVELFLGESGPEEDTNDTVVDVTGQVLLMPDAVAQAKIPSQCFVDTFESPAVEVLAPPPVAV</sequence>
<feature type="compositionally biased region" description="Polar residues" evidence="1">
    <location>
        <begin position="447"/>
        <end position="474"/>
    </location>
</feature>
<name>A0A401GD64_9APHY</name>
<feature type="region of interest" description="Disordered" evidence="1">
    <location>
        <begin position="361"/>
        <end position="504"/>
    </location>
</feature>
<evidence type="ECO:0000256" key="1">
    <source>
        <dbReference type="SAM" id="MobiDB-lite"/>
    </source>
</evidence>
<organism evidence="2 3">
    <name type="scientific">Sparassis crispa</name>
    <dbReference type="NCBI Taxonomy" id="139825"/>
    <lineage>
        <taxon>Eukaryota</taxon>
        <taxon>Fungi</taxon>
        <taxon>Dikarya</taxon>
        <taxon>Basidiomycota</taxon>
        <taxon>Agaricomycotina</taxon>
        <taxon>Agaricomycetes</taxon>
        <taxon>Polyporales</taxon>
        <taxon>Sparassidaceae</taxon>
        <taxon>Sparassis</taxon>
    </lineage>
</organism>
<dbReference type="AlphaFoldDB" id="A0A401GD64"/>
<evidence type="ECO:0000313" key="3">
    <source>
        <dbReference type="Proteomes" id="UP000287166"/>
    </source>
</evidence>
<gene>
    <name evidence="2" type="ORF">SCP_0213100</name>
</gene>
<feature type="region of interest" description="Disordered" evidence="1">
    <location>
        <begin position="724"/>
        <end position="782"/>
    </location>
</feature>
<feature type="region of interest" description="Disordered" evidence="1">
    <location>
        <begin position="795"/>
        <end position="891"/>
    </location>
</feature>
<feature type="compositionally biased region" description="Basic and acidic residues" evidence="1">
    <location>
        <begin position="306"/>
        <end position="327"/>
    </location>
</feature>
<feature type="region of interest" description="Disordered" evidence="1">
    <location>
        <begin position="618"/>
        <end position="660"/>
    </location>
</feature>
<feature type="compositionally biased region" description="Polar residues" evidence="1">
    <location>
        <begin position="850"/>
        <end position="868"/>
    </location>
</feature>
<dbReference type="EMBL" id="BFAD01000002">
    <property type="protein sequence ID" value="GBE80107.1"/>
    <property type="molecule type" value="Genomic_DNA"/>
</dbReference>
<dbReference type="GeneID" id="38777024"/>
<dbReference type="InParanoid" id="A0A401GD64"/>
<protein>
    <submittedName>
        <fullName evidence="2">Uncharacterized protein</fullName>
    </submittedName>
</protein>